<comment type="caution">
    <text evidence="2">The sequence shown here is derived from an EMBL/GenBank/DDBJ whole genome shotgun (WGS) entry which is preliminary data.</text>
</comment>
<dbReference type="EMBL" id="JASPKY010000698">
    <property type="protein sequence ID" value="KAK9686554.1"/>
    <property type="molecule type" value="Genomic_DNA"/>
</dbReference>
<feature type="region of interest" description="Disordered" evidence="1">
    <location>
        <begin position="1342"/>
        <end position="1375"/>
    </location>
</feature>
<feature type="compositionally biased region" description="Polar residues" evidence="1">
    <location>
        <begin position="1361"/>
        <end position="1375"/>
    </location>
</feature>
<evidence type="ECO:0000313" key="2">
    <source>
        <dbReference type="EMBL" id="KAK9686554.1"/>
    </source>
</evidence>
<name>A0AAW1IBH4_POPJA</name>
<evidence type="ECO:0000313" key="3">
    <source>
        <dbReference type="Proteomes" id="UP001458880"/>
    </source>
</evidence>
<evidence type="ECO:0000256" key="1">
    <source>
        <dbReference type="SAM" id="MobiDB-lite"/>
    </source>
</evidence>
<gene>
    <name evidence="2" type="ORF">QE152_g37106</name>
</gene>
<dbReference type="Proteomes" id="UP001458880">
    <property type="component" value="Unassembled WGS sequence"/>
</dbReference>
<organism evidence="2 3">
    <name type="scientific">Popillia japonica</name>
    <name type="common">Japanese beetle</name>
    <dbReference type="NCBI Taxonomy" id="7064"/>
    <lineage>
        <taxon>Eukaryota</taxon>
        <taxon>Metazoa</taxon>
        <taxon>Ecdysozoa</taxon>
        <taxon>Arthropoda</taxon>
        <taxon>Hexapoda</taxon>
        <taxon>Insecta</taxon>
        <taxon>Pterygota</taxon>
        <taxon>Neoptera</taxon>
        <taxon>Endopterygota</taxon>
        <taxon>Coleoptera</taxon>
        <taxon>Polyphaga</taxon>
        <taxon>Scarabaeiformia</taxon>
        <taxon>Scarabaeidae</taxon>
        <taxon>Rutelinae</taxon>
        <taxon>Popillia</taxon>
    </lineage>
</organism>
<protein>
    <submittedName>
        <fullName evidence="2">Uncharacterized protein</fullName>
    </submittedName>
</protein>
<sequence length="1375" mass="159616">MHDFFKTVIFQDPYALLYAYQEMTKIVSKMEQAQSVMIEIGAQDRTTKESSMNAIFQQLPLSPFLRDYSMEGISDMSPSAIDPCSFSKESQYLVEGFNLNCLKEVKGVSTIFNSLDGLKVTVEKTYLFDTKPNLKLILESKYHEAVMHIQQHKNVKFTFQLIASSGARIIFSQPDHIIHYNTDTVLKVKQPRFDKQRYYIIKEYETIGFGERLCLHEIHFLNELSLLRILNQYLPLNSLSSVETLQLLDFKKSIVFKSTTSLTDIRWRNRMPKEYSKLIKAIKKIKQITIPHFKIISTMLHRHRYIKVVPLKITIHFADGPKVLKYTPNLDTKKKIEVTKCVPLALKNSSTHLKKSFLSNTYEWRLSLPNGLQVAAEPGVEAGTSHIVQYYISVNQNMPEEVSRTFTSNGCIQIRYCDGTIKMIGVHGRCIIGELPCNPAGTKDKKVKITVPKPKICWEHGQIYRFMKLQKSIIRKIYRYQNKFVHMPMKNYCLSKHKRRKTNHLTTTTNQLRPAVNFYISENSFQDYYTIDNATSDSHTSINDDGELTTIFADGTKITSWFIIEPEMIVVDTYDAEIWEIDPDDYTCNFLIPKVGGWIDVQLYYQCEHPQYATVIYYGKNSLRIRLPDIEYQIKEDGTFFVNVNDELFSYVTYNNIKVQSNYCKTCYRCCETVINVKSLWSNEEEVKEEDILLETRDTFNKVFSVDYKGMCYRNDNYISAPECKQHKISDTQKFFIFDKHFHGKMFWDSNKFETKLIDVQQSKNLNGKHYMDENGNLRVYDFMRRHYVHYPDRFLVEYRHPSPSIFKDHFQAEFRKIIYSSKRRVSAIPDCEIVLPFFKLIQDLRVKSPQELPLPNFDNIFQLEKYLHPTTLEVKPSSTDTINLKLSPLFAEVVVDNFRKLMKKIENFGVVSNENIENFHKELEQSGDGPDESLCETTSCSQTNFVVSGSAVHPKQLYSKILEHKRQKSIPTVFQTKWLPKTVTSELMPPPVPKNSHASVDFWNIIEVDQMEEQRRASHSEFVKTVDKYLCHEPNKICSKAIDVTTARTPLPEVFEWRKPVSVTDSVSSTETSDTVVKKCSRANKRDKQVYTTTPFDLFTDHDRIQHDVVHSITTKMRSSRKLKHKQKPSVEPMWQHFDTYGKAITKSKEMTPESKHSKLMTGVQVIESYNNVYDKFNVLSKDTQKHAKRFTENTRVLGEKQLLRRTSSITELQQEKPSLPLILPMSQKKIIIHHTLIERDYVMPISSREIVQPVKFLSIPRIKAGIQSNSLRRLSAESTGVSSFKNVPSEIEEKLRTQFQSHINRRENSRNRSSSLLNTKSLADDANCQSSEKDCLCSIQHHSDGPPLSKKSDAKITNLHASSKSSYKSVERK</sequence>
<keyword evidence="3" id="KW-1185">Reference proteome</keyword>
<proteinExistence type="predicted"/>
<accession>A0AAW1IBH4</accession>
<reference evidence="2 3" key="1">
    <citation type="journal article" date="2024" name="BMC Genomics">
        <title>De novo assembly and annotation of Popillia japonica's genome with initial clues to its potential as an invasive pest.</title>
        <authorList>
            <person name="Cucini C."/>
            <person name="Boschi S."/>
            <person name="Funari R."/>
            <person name="Cardaioli E."/>
            <person name="Iannotti N."/>
            <person name="Marturano G."/>
            <person name="Paoli F."/>
            <person name="Bruttini M."/>
            <person name="Carapelli A."/>
            <person name="Frati F."/>
            <person name="Nardi F."/>
        </authorList>
    </citation>
    <scope>NUCLEOTIDE SEQUENCE [LARGE SCALE GENOMIC DNA]</scope>
    <source>
        <strain evidence="2">DMR45628</strain>
    </source>
</reference>